<proteinExistence type="predicted"/>
<gene>
    <name evidence="1" type="ORF">GCM10011579_001400</name>
</gene>
<reference evidence="1 2" key="1">
    <citation type="journal article" date="2014" name="Int. J. Syst. Evol. Microbiol.">
        <title>Complete genome sequence of Corynebacterium casei LMG S-19264T (=DSM 44701T), isolated from a smear-ripened cheese.</title>
        <authorList>
            <consortium name="US DOE Joint Genome Institute (JGI-PGF)"/>
            <person name="Walter F."/>
            <person name="Albersmeier A."/>
            <person name="Kalinowski J."/>
            <person name="Ruckert C."/>
        </authorList>
    </citation>
    <scope>NUCLEOTIDE SEQUENCE [LARGE SCALE GENOMIC DNA]</scope>
    <source>
        <strain evidence="1 2">CGMCC 4.7111</strain>
    </source>
</reference>
<dbReference type="Pfam" id="PF12900">
    <property type="entry name" value="Pyridox_ox_2"/>
    <property type="match status" value="1"/>
</dbReference>
<accession>A0A917XRX5</accession>
<dbReference type="Proteomes" id="UP000600365">
    <property type="component" value="Unassembled WGS sequence"/>
</dbReference>
<dbReference type="EMBL" id="BMMM01000001">
    <property type="protein sequence ID" value="GGN48604.1"/>
    <property type="molecule type" value="Genomic_DNA"/>
</dbReference>
<dbReference type="AlphaFoldDB" id="A0A917XRX5"/>
<evidence type="ECO:0008006" key="3">
    <source>
        <dbReference type="Google" id="ProtNLM"/>
    </source>
</evidence>
<dbReference type="InterPro" id="IPR012349">
    <property type="entry name" value="Split_barrel_FMN-bd"/>
</dbReference>
<dbReference type="RefSeq" id="WP_229702493.1">
    <property type="nucleotide sequence ID" value="NZ_BMMM01000001.1"/>
</dbReference>
<evidence type="ECO:0000313" key="2">
    <source>
        <dbReference type="Proteomes" id="UP000600365"/>
    </source>
</evidence>
<dbReference type="Gene3D" id="2.30.110.10">
    <property type="entry name" value="Electron Transport, Fmn-binding Protein, Chain A"/>
    <property type="match status" value="1"/>
</dbReference>
<protein>
    <recommendedName>
        <fullName evidence="3">Pyridoxamine 5'-phosphate oxidase</fullName>
    </recommendedName>
</protein>
<dbReference type="SUPFAM" id="SSF50475">
    <property type="entry name" value="FMN-binding split barrel"/>
    <property type="match status" value="1"/>
</dbReference>
<dbReference type="InterPro" id="IPR024747">
    <property type="entry name" value="Pyridox_Oxase-rel"/>
</dbReference>
<comment type="caution">
    <text evidence="1">The sequence shown here is derived from an EMBL/GenBank/DDBJ whole genome shotgun (WGS) entry which is preliminary data.</text>
</comment>
<name>A0A917XRX5_9ACTN</name>
<evidence type="ECO:0000313" key="1">
    <source>
        <dbReference type="EMBL" id="GGN48604.1"/>
    </source>
</evidence>
<sequence>MAATLPGAGQAARHAELIEPSTEECRVRFLGHGIGRLAIDTPEGPFVAATPSSTVRSPLGRHPIRTTAVGADVAYEVDHIDEALSQRWSVLIRGRAWAVTDPDIVHRLQALAYSGPRAGGERGMWVSLDPRSITGRRIAVR</sequence>
<keyword evidence="2" id="KW-1185">Reference proteome</keyword>
<organism evidence="1 2">
    <name type="scientific">Streptomyces albiflavescens</name>
    <dbReference type="NCBI Taxonomy" id="1623582"/>
    <lineage>
        <taxon>Bacteria</taxon>
        <taxon>Bacillati</taxon>
        <taxon>Actinomycetota</taxon>
        <taxon>Actinomycetes</taxon>
        <taxon>Kitasatosporales</taxon>
        <taxon>Streptomycetaceae</taxon>
        <taxon>Streptomyces</taxon>
    </lineage>
</organism>